<dbReference type="EMBL" id="NOIH01000003">
    <property type="protein sequence ID" value="OYD55354.1"/>
    <property type="molecule type" value="Genomic_DNA"/>
</dbReference>
<dbReference type="GO" id="GO:0030973">
    <property type="term" value="F:molybdate ion binding"/>
    <property type="evidence" value="ECO:0007669"/>
    <property type="project" value="InterPro"/>
</dbReference>
<dbReference type="PANTHER" id="PTHR30632:SF14">
    <property type="entry name" value="TUNGSTATE_MOLYBDATE_CHROMATE-BINDING PROTEIN MODA"/>
    <property type="match status" value="1"/>
</dbReference>
<dbReference type="Proteomes" id="UP000215181">
    <property type="component" value="Unassembled WGS sequence"/>
</dbReference>
<evidence type="ECO:0000256" key="3">
    <source>
        <dbReference type="ARBA" id="ARBA00022723"/>
    </source>
</evidence>
<proteinExistence type="inferred from homology"/>
<protein>
    <submittedName>
        <fullName evidence="8">Molybdate ABC transporter substrate-binding protein</fullName>
    </submittedName>
</protein>
<dbReference type="Gene3D" id="3.40.190.10">
    <property type="entry name" value="Periplasmic binding protein-like II"/>
    <property type="match status" value="2"/>
</dbReference>
<gene>
    <name evidence="8" type="primary">modA</name>
    <name evidence="8" type="ORF">CGK74_03955</name>
</gene>
<organism evidence="8 9">
    <name type="scientific">Thauera propionica</name>
    <dbReference type="NCBI Taxonomy" id="2019431"/>
    <lineage>
        <taxon>Bacteria</taxon>
        <taxon>Pseudomonadati</taxon>
        <taxon>Pseudomonadota</taxon>
        <taxon>Betaproteobacteria</taxon>
        <taxon>Rhodocyclales</taxon>
        <taxon>Zoogloeaceae</taxon>
        <taxon>Thauera</taxon>
    </lineage>
</organism>
<comment type="subunit">
    <text evidence="5">The complex is composed of two ATP-binding proteins (ModC), two transmembrane proteins (ModB) and a solute-binding protein (ModA).</text>
</comment>
<feature type="binding site" evidence="6">
    <location>
        <position position="69"/>
    </location>
    <ligand>
        <name>molybdate</name>
        <dbReference type="ChEBI" id="CHEBI:36264"/>
    </ligand>
</feature>
<dbReference type="SUPFAM" id="SSF53850">
    <property type="entry name" value="Periplasmic binding protein-like II"/>
    <property type="match status" value="1"/>
</dbReference>
<comment type="similarity">
    <text evidence="1">Belongs to the bacterial solute-binding protein ModA family.</text>
</comment>
<feature type="binding site" evidence="6">
    <location>
        <position position="176"/>
    </location>
    <ligand>
        <name>molybdate</name>
        <dbReference type="ChEBI" id="CHEBI:36264"/>
    </ligand>
</feature>
<comment type="caution">
    <text evidence="8">The sequence shown here is derived from an EMBL/GenBank/DDBJ whole genome shotgun (WGS) entry which is preliminary data.</text>
</comment>
<name>A0A235F238_9RHOO</name>
<dbReference type="InterPro" id="IPR005950">
    <property type="entry name" value="ModA"/>
</dbReference>
<keyword evidence="9" id="KW-1185">Reference proteome</keyword>
<accession>A0A235F238</accession>
<evidence type="ECO:0000256" key="7">
    <source>
        <dbReference type="SAM" id="SignalP"/>
    </source>
</evidence>
<dbReference type="PROSITE" id="PS51318">
    <property type="entry name" value="TAT"/>
    <property type="match status" value="1"/>
</dbReference>
<dbReference type="PANTHER" id="PTHR30632">
    <property type="entry name" value="MOLYBDATE-BINDING PERIPLASMIC PROTEIN"/>
    <property type="match status" value="1"/>
</dbReference>
<dbReference type="RefSeq" id="WP_094267190.1">
    <property type="nucleotide sequence ID" value="NZ_JAQVFK010000002.1"/>
</dbReference>
<dbReference type="Pfam" id="PF13531">
    <property type="entry name" value="SBP_bac_11"/>
    <property type="match status" value="1"/>
</dbReference>
<evidence type="ECO:0000256" key="1">
    <source>
        <dbReference type="ARBA" id="ARBA00009175"/>
    </source>
</evidence>
<evidence type="ECO:0000313" key="9">
    <source>
        <dbReference type="Proteomes" id="UP000215181"/>
    </source>
</evidence>
<reference evidence="8 9" key="1">
    <citation type="submission" date="2017-07" db="EMBL/GenBank/DDBJ databases">
        <title>Thauera sp. KNDSS-Mac4 genome sequence and assembly.</title>
        <authorList>
            <person name="Mayilraj S."/>
        </authorList>
    </citation>
    <scope>NUCLEOTIDE SEQUENCE [LARGE SCALE GENOMIC DNA]</scope>
    <source>
        <strain evidence="8 9">KNDSS-Mac4</strain>
    </source>
</reference>
<evidence type="ECO:0000256" key="4">
    <source>
        <dbReference type="ARBA" id="ARBA00022729"/>
    </source>
</evidence>
<dbReference type="OrthoDB" id="9785015at2"/>
<dbReference type="AlphaFoldDB" id="A0A235F238"/>
<dbReference type="GO" id="GO:0015689">
    <property type="term" value="P:molybdate ion transport"/>
    <property type="evidence" value="ECO:0007669"/>
    <property type="project" value="InterPro"/>
</dbReference>
<dbReference type="PIRSF" id="PIRSF004846">
    <property type="entry name" value="ModA"/>
    <property type="match status" value="1"/>
</dbReference>
<dbReference type="GO" id="GO:1901359">
    <property type="term" value="F:tungstate binding"/>
    <property type="evidence" value="ECO:0007669"/>
    <property type="project" value="UniProtKB-ARBA"/>
</dbReference>
<keyword evidence="4 7" id="KW-0732">Signal</keyword>
<keyword evidence="3 6" id="KW-0479">Metal-binding</keyword>
<dbReference type="InterPro" id="IPR006311">
    <property type="entry name" value="TAT_signal"/>
</dbReference>
<evidence type="ECO:0000256" key="5">
    <source>
        <dbReference type="ARBA" id="ARBA00062515"/>
    </source>
</evidence>
<dbReference type="FunFam" id="3.40.190.10:FF:000035">
    <property type="entry name" value="Molybdate ABC transporter substrate-binding protein"/>
    <property type="match status" value="1"/>
</dbReference>
<keyword evidence="2 6" id="KW-0500">Molybdenum</keyword>
<sequence>MTKVQTNRRHFLRACMAMAALPVASVAAAAEDTVTIAAAADLKFALDEIVAAYRSRQSGDRVEVIYGSSGKFATQIRQGAPFDLYFSADIAYPRELEAAGLAAGPTRPYALGRIVLWSNSRDASALRLQDLADPALGRIAIANPRHAPYGKRAEEALRAAGVWDAVQGRLVQGENIAQTAQFVQSGNAGIGIIALSLALNPTLAQQGGYALIDDALHEPLEQGFILTRRAAGNAAAARFADFMQDEVARAIMRRYGFVLPGEGGAR</sequence>
<dbReference type="InterPro" id="IPR044084">
    <property type="entry name" value="AvModA-like_subst-bd"/>
</dbReference>
<dbReference type="CDD" id="cd13539">
    <property type="entry name" value="PBP2_AvModA"/>
    <property type="match status" value="1"/>
</dbReference>
<dbReference type="InterPro" id="IPR050682">
    <property type="entry name" value="ModA/WtpA"/>
</dbReference>
<evidence type="ECO:0000313" key="8">
    <source>
        <dbReference type="EMBL" id="OYD55354.1"/>
    </source>
</evidence>
<dbReference type="GO" id="GO:0046872">
    <property type="term" value="F:metal ion binding"/>
    <property type="evidence" value="ECO:0007669"/>
    <property type="project" value="UniProtKB-KW"/>
</dbReference>
<feature type="chain" id="PRO_5012285707" evidence="7">
    <location>
        <begin position="30"/>
        <end position="266"/>
    </location>
</feature>
<dbReference type="NCBIfam" id="TIGR01256">
    <property type="entry name" value="modA"/>
    <property type="match status" value="1"/>
</dbReference>
<feature type="signal peptide" evidence="7">
    <location>
        <begin position="1"/>
        <end position="29"/>
    </location>
</feature>
<evidence type="ECO:0000256" key="6">
    <source>
        <dbReference type="PIRSR" id="PIRSR004846-1"/>
    </source>
</evidence>
<evidence type="ECO:0000256" key="2">
    <source>
        <dbReference type="ARBA" id="ARBA00022505"/>
    </source>
</evidence>